<name>A0A0K0PNM1_NARST</name>
<dbReference type="InterPro" id="IPR000164">
    <property type="entry name" value="Histone_H3/CENP-A"/>
</dbReference>
<dbReference type="GO" id="GO:0003677">
    <property type="term" value="F:DNA binding"/>
    <property type="evidence" value="ECO:0007669"/>
    <property type="project" value="InterPro"/>
</dbReference>
<gene>
    <name evidence="2" type="primary">CenH3.N1</name>
</gene>
<accession>A0A0K0PNM1</accession>
<sequence length="47" mass="4890">HPAVRKSTGGGPSTAAATRGGARTAQGAPMQQRPYRFRPGTVALREI</sequence>
<feature type="compositionally biased region" description="Low complexity" evidence="1">
    <location>
        <begin position="13"/>
        <end position="29"/>
    </location>
</feature>
<feature type="non-terminal residue" evidence="2">
    <location>
        <position position="1"/>
    </location>
</feature>
<dbReference type="GO" id="GO:0030527">
    <property type="term" value="F:structural constituent of chromatin"/>
    <property type="evidence" value="ECO:0007669"/>
    <property type="project" value="InterPro"/>
</dbReference>
<proteinExistence type="predicted"/>
<dbReference type="AlphaFoldDB" id="A0A0K0PNM1"/>
<evidence type="ECO:0000256" key="1">
    <source>
        <dbReference type="SAM" id="MobiDB-lite"/>
    </source>
</evidence>
<feature type="region of interest" description="Disordered" evidence="1">
    <location>
        <begin position="1"/>
        <end position="47"/>
    </location>
</feature>
<feature type="non-terminal residue" evidence="2">
    <location>
        <position position="47"/>
    </location>
</feature>
<dbReference type="GO" id="GO:0000786">
    <property type="term" value="C:nucleosome"/>
    <property type="evidence" value="ECO:0007669"/>
    <property type="project" value="InterPro"/>
</dbReference>
<dbReference type="EMBL" id="KJ913056">
    <property type="protein sequence ID" value="AKQ44339.1"/>
    <property type="molecule type" value="Genomic_DNA"/>
</dbReference>
<protein>
    <submittedName>
        <fullName evidence="2">CENH3.N1</fullName>
    </submittedName>
</protein>
<dbReference type="PRINTS" id="PR00622">
    <property type="entry name" value="HISTONEH3"/>
</dbReference>
<reference evidence="2" key="1">
    <citation type="submission" date="2014-04" db="EMBL/GenBank/DDBJ databases">
        <title>Phylogenetic structure of the tribe Meliceae (Poaceae) based on nuclear CENH3, ITS and plastid ndhF, matK-tRNA-Lys, trnK-rps16, trnC-petN sequences.</title>
        <authorList>
            <person name="Kotsinyan A.R."/>
            <person name="Gnutikov A.A."/>
            <person name="Roionov A.V."/>
        </authorList>
    </citation>
    <scope>NUCLEOTIDE SEQUENCE</scope>
</reference>
<organism evidence="2">
    <name type="scientific">Nardus stricta</name>
    <name type="common">Mat-grass</name>
    <dbReference type="NCBI Taxonomy" id="29687"/>
    <lineage>
        <taxon>Eukaryota</taxon>
        <taxon>Viridiplantae</taxon>
        <taxon>Streptophyta</taxon>
        <taxon>Embryophyta</taxon>
        <taxon>Tracheophyta</taxon>
        <taxon>Spermatophyta</taxon>
        <taxon>Magnoliopsida</taxon>
        <taxon>Liliopsida</taxon>
        <taxon>Poales</taxon>
        <taxon>Poaceae</taxon>
        <taxon>BOP clade</taxon>
        <taxon>Pooideae</taxon>
        <taxon>Nardodae</taxon>
        <taxon>Nardeae</taxon>
        <taxon>Nardus</taxon>
    </lineage>
</organism>
<evidence type="ECO:0000313" key="2">
    <source>
        <dbReference type="EMBL" id="AKQ44339.1"/>
    </source>
</evidence>